<gene>
    <name evidence="3" type="ORF">LTR84_010318</name>
</gene>
<dbReference type="GeneID" id="89978476"/>
<reference evidence="3 4" key="1">
    <citation type="submission" date="2023-08" db="EMBL/GenBank/DDBJ databases">
        <title>Black Yeasts Isolated from many extreme environments.</title>
        <authorList>
            <person name="Coleine C."/>
            <person name="Stajich J.E."/>
            <person name="Selbmann L."/>
        </authorList>
    </citation>
    <scope>NUCLEOTIDE SEQUENCE [LARGE SCALE GENOMIC DNA]</scope>
    <source>
        <strain evidence="3 4">CCFEE 5792</strain>
    </source>
</reference>
<feature type="domain" description="C2H2-type" evidence="2">
    <location>
        <begin position="190"/>
        <end position="213"/>
    </location>
</feature>
<organism evidence="3 4">
    <name type="scientific">Exophiala bonariae</name>
    <dbReference type="NCBI Taxonomy" id="1690606"/>
    <lineage>
        <taxon>Eukaryota</taxon>
        <taxon>Fungi</taxon>
        <taxon>Dikarya</taxon>
        <taxon>Ascomycota</taxon>
        <taxon>Pezizomycotina</taxon>
        <taxon>Eurotiomycetes</taxon>
        <taxon>Chaetothyriomycetidae</taxon>
        <taxon>Chaetothyriales</taxon>
        <taxon>Herpotrichiellaceae</taxon>
        <taxon>Exophiala</taxon>
    </lineage>
</organism>
<sequence length="357" mass="40763">MATPTLSFTQKPTRPAPPVPDVQLLLKRLMENPNFDYYHQIIHDYLYADDHTWSILLLLRDDPTGLFSTHHRSTTQTPPQDIFQIISEIRNSANWGREKSAIVNRVNSGKRKQPFNGHPGFSHNYTRRPQFNPSLSASRVSQLRNVSNVPSLDYTCSDNLSNYVESSNRDAGSISVDGRKTAPDGWRFFCPSKNCKSTYARQGDYENHMDQRHAEFGPHNPQDSLKRISQGFKGGNNPQNEHLTQNAINNSNTNSPAPPFHSSTPFLQLSTPNALSSDAQHHQDVIPDLLHPTGTHIHLTPQDIEDPTHLASRINQSNYFYQHFVDIFEGQPFFPDQNIQTYMPQNRTHYDNEMTME</sequence>
<comment type="caution">
    <text evidence="3">The sequence shown here is derived from an EMBL/GenBank/DDBJ whole genome shotgun (WGS) entry which is preliminary data.</text>
</comment>
<keyword evidence="4" id="KW-1185">Reference proteome</keyword>
<dbReference type="RefSeq" id="XP_064700590.1">
    <property type="nucleotide sequence ID" value="XM_064853855.1"/>
</dbReference>
<dbReference type="PROSITE" id="PS00028">
    <property type="entry name" value="ZINC_FINGER_C2H2_1"/>
    <property type="match status" value="1"/>
</dbReference>
<evidence type="ECO:0000256" key="1">
    <source>
        <dbReference type="SAM" id="MobiDB-lite"/>
    </source>
</evidence>
<proteinExistence type="predicted"/>
<protein>
    <recommendedName>
        <fullName evidence="2">C2H2-type domain-containing protein</fullName>
    </recommendedName>
</protein>
<name>A0AAV9MU44_9EURO</name>
<feature type="compositionally biased region" description="Polar residues" evidence="1">
    <location>
        <begin position="236"/>
        <end position="278"/>
    </location>
</feature>
<dbReference type="EMBL" id="JAVRRD010000041">
    <property type="protein sequence ID" value="KAK5044946.1"/>
    <property type="molecule type" value="Genomic_DNA"/>
</dbReference>
<dbReference type="AlphaFoldDB" id="A0AAV9MU44"/>
<evidence type="ECO:0000313" key="4">
    <source>
        <dbReference type="Proteomes" id="UP001358417"/>
    </source>
</evidence>
<accession>A0AAV9MU44</accession>
<evidence type="ECO:0000313" key="3">
    <source>
        <dbReference type="EMBL" id="KAK5044946.1"/>
    </source>
</evidence>
<evidence type="ECO:0000259" key="2">
    <source>
        <dbReference type="PROSITE" id="PS00028"/>
    </source>
</evidence>
<feature type="region of interest" description="Disordered" evidence="1">
    <location>
        <begin position="212"/>
        <end position="281"/>
    </location>
</feature>
<dbReference type="InterPro" id="IPR013087">
    <property type="entry name" value="Znf_C2H2_type"/>
</dbReference>
<dbReference type="Proteomes" id="UP001358417">
    <property type="component" value="Unassembled WGS sequence"/>
</dbReference>